<name>A0A8B6CD92_MYTGA</name>
<dbReference type="InterPro" id="IPR016187">
    <property type="entry name" value="CTDL_fold"/>
</dbReference>
<comment type="caution">
    <text evidence="3">The sequence shown here is derived from an EMBL/GenBank/DDBJ whole genome shotgun (WGS) entry which is preliminary data.</text>
</comment>
<reference evidence="3" key="1">
    <citation type="submission" date="2018-11" db="EMBL/GenBank/DDBJ databases">
        <authorList>
            <person name="Alioto T."/>
            <person name="Alioto T."/>
        </authorList>
    </citation>
    <scope>NUCLEOTIDE SEQUENCE</scope>
</reference>
<keyword evidence="2" id="KW-1133">Transmembrane helix</keyword>
<sequence>MQNVTFYNTPQTWKSAANFCSHKGGVLESNVTLIMKLDEFKSANEDVWIGKFKTLTNWTYIQDQLPKFGSADKDEKCIAAKECAYGKLKRSYEKCSSNYYVTCDNGIELDYKHGKNYHAAAKECESQGSFIKWYSDILCVATDLPSYWTSGTRLTETFLLRKLYFTENLQTEECYMLRKNGEEGKENCTDDLQFFCNFETDEEKGDIISIPNLSMSPKTSVQSDNSRDVIIGIGVSITVVIMILVGTISMIRRIRSKNLLPLSTIVKDEPSTRRMDSSTVTAAYEELNKTDKDKICKCSRHCHQNQHKISIEEERNKYETIEEPSEKYSNALTAEYEQLEQTEIVKTTNVYDPLHYTRVKDDPTNARSNNSVSREEHRKYEIKPKRKRIQTEFL</sequence>
<evidence type="ECO:0000256" key="1">
    <source>
        <dbReference type="SAM" id="MobiDB-lite"/>
    </source>
</evidence>
<feature type="region of interest" description="Disordered" evidence="1">
    <location>
        <begin position="357"/>
        <end position="394"/>
    </location>
</feature>
<feature type="transmembrane region" description="Helical" evidence="2">
    <location>
        <begin position="229"/>
        <end position="251"/>
    </location>
</feature>
<evidence type="ECO:0000313" key="4">
    <source>
        <dbReference type="Proteomes" id="UP000596742"/>
    </source>
</evidence>
<dbReference type="EMBL" id="UYJE01001567">
    <property type="protein sequence ID" value="VDI03172.1"/>
    <property type="molecule type" value="Genomic_DNA"/>
</dbReference>
<evidence type="ECO:0000256" key="2">
    <source>
        <dbReference type="SAM" id="Phobius"/>
    </source>
</evidence>
<accession>A0A8B6CD92</accession>
<keyword evidence="4" id="KW-1185">Reference proteome</keyword>
<proteinExistence type="predicted"/>
<dbReference type="SUPFAM" id="SSF56436">
    <property type="entry name" value="C-type lectin-like"/>
    <property type="match status" value="1"/>
</dbReference>
<organism evidence="3 4">
    <name type="scientific">Mytilus galloprovincialis</name>
    <name type="common">Mediterranean mussel</name>
    <dbReference type="NCBI Taxonomy" id="29158"/>
    <lineage>
        <taxon>Eukaryota</taxon>
        <taxon>Metazoa</taxon>
        <taxon>Spiralia</taxon>
        <taxon>Lophotrochozoa</taxon>
        <taxon>Mollusca</taxon>
        <taxon>Bivalvia</taxon>
        <taxon>Autobranchia</taxon>
        <taxon>Pteriomorphia</taxon>
        <taxon>Mytilida</taxon>
        <taxon>Mytiloidea</taxon>
        <taxon>Mytilidae</taxon>
        <taxon>Mytilinae</taxon>
        <taxon>Mytilus</taxon>
    </lineage>
</organism>
<dbReference type="OrthoDB" id="6195416at2759"/>
<evidence type="ECO:0008006" key="5">
    <source>
        <dbReference type="Google" id="ProtNLM"/>
    </source>
</evidence>
<feature type="compositionally biased region" description="Basic and acidic residues" evidence="1">
    <location>
        <begin position="373"/>
        <end position="383"/>
    </location>
</feature>
<protein>
    <recommendedName>
        <fullName evidence="5">C-type lectin domain-containing protein</fullName>
    </recommendedName>
</protein>
<dbReference type="Proteomes" id="UP000596742">
    <property type="component" value="Unassembled WGS sequence"/>
</dbReference>
<keyword evidence="2" id="KW-0472">Membrane</keyword>
<evidence type="ECO:0000313" key="3">
    <source>
        <dbReference type="EMBL" id="VDI03172.1"/>
    </source>
</evidence>
<gene>
    <name evidence="3" type="ORF">MGAL_10B037552</name>
</gene>
<dbReference type="AlphaFoldDB" id="A0A8B6CD92"/>
<keyword evidence="2" id="KW-0812">Transmembrane</keyword>